<protein>
    <submittedName>
        <fullName evidence="9">Polyol transporter 2</fullName>
    </submittedName>
</protein>
<dbReference type="SUPFAM" id="SSF103473">
    <property type="entry name" value="MFS general substrate transporter"/>
    <property type="match status" value="1"/>
</dbReference>
<accession>A0A9N8HCF8</accession>
<dbReference type="InterPro" id="IPR005829">
    <property type="entry name" value="Sugar_transporter_CS"/>
</dbReference>
<feature type="transmembrane region" description="Helical" evidence="8">
    <location>
        <begin position="301"/>
        <end position="323"/>
    </location>
</feature>
<organism evidence="9 10">
    <name type="scientific">Seminavis robusta</name>
    <dbReference type="NCBI Taxonomy" id="568900"/>
    <lineage>
        <taxon>Eukaryota</taxon>
        <taxon>Sar</taxon>
        <taxon>Stramenopiles</taxon>
        <taxon>Ochrophyta</taxon>
        <taxon>Bacillariophyta</taxon>
        <taxon>Bacillariophyceae</taxon>
        <taxon>Bacillariophycidae</taxon>
        <taxon>Naviculales</taxon>
        <taxon>Naviculaceae</taxon>
        <taxon>Seminavis</taxon>
    </lineage>
</organism>
<feature type="transmembrane region" description="Helical" evidence="8">
    <location>
        <begin position="39"/>
        <end position="59"/>
    </location>
</feature>
<dbReference type="EMBL" id="CAICTM010000406">
    <property type="protein sequence ID" value="CAB9509843.1"/>
    <property type="molecule type" value="Genomic_DNA"/>
</dbReference>
<dbReference type="OrthoDB" id="6339427at2759"/>
<keyword evidence="3" id="KW-0813">Transport</keyword>
<evidence type="ECO:0000256" key="8">
    <source>
        <dbReference type="SAM" id="Phobius"/>
    </source>
</evidence>
<feature type="transmembrane region" description="Helical" evidence="8">
    <location>
        <begin position="142"/>
        <end position="167"/>
    </location>
</feature>
<evidence type="ECO:0000313" key="9">
    <source>
        <dbReference type="EMBL" id="CAB9509843.1"/>
    </source>
</evidence>
<feature type="region of interest" description="Disordered" evidence="7">
    <location>
        <begin position="1"/>
        <end position="29"/>
    </location>
</feature>
<dbReference type="PANTHER" id="PTHR48020">
    <property type="entry name" value="PROTON MYO-INOSITOL COTRANSPORTER"/>
    <property type="match status" value="1"/>
</dbReference>
<dbReference type="Pfam" id="PF00083">
    <property type="entry name" value="Sugar_tr"/>
    <property type="match status" value="1"/>
</dbReference>
<keyword evidence="5 8" id="KW-1133">Transmembrane helix</keyword>
<dbReference type="InterPro" id="IPR050814">
    <property type="entry name" value="Myo-inositol_Transporter"/>
</dbReference>
<comment type="caution">
    <text evidence="9">The sequence shown here is derived from an EMBL/GenBank/DDBJ whole genome shotgun (WGS) entry which is preliminary data.</text>
</comment>
<evidence type="ECO:0000256" key="1">
    <source>
        <dbReference type="ARBA" id="ARBA00004141"/>
    </source>
</evidence>
<evidence type="ECO:0000256" key="6">
    <source>
        <dbReference type="ARBA" id="ARBA00023136"/>
    </source>
</evidence>
<gene>
    <name evidence="9" type="ORF">SEMRO_407_G136700.1</name>
</gene>
<proteinExistence type="inferred from homology"/>
<evidence type="ECO:0000256" key="3">
    <source>
        <dbReference type="ARBA" id="ARBA00022448"/>
    </source>
</evidence>
<comment type="similarity">
    <text evidence="2">Belongs to the major facilitator superfamily. Sugar transporter (TC 2.A.1.1) family.</text>
</comment>
<feature type="compositionally biased region" description="Low complexity" evidence="7">
    <location>
        <begin position="10"/>
        <end position="19"/>
    </location>
</feature>
<evidence type="ECO:0000256" key="5">
    <source>
        <dbReference type="ARBA" id="ARBA00022989"/>
    </source>
</evidence>
<reference evidence="9" key="1">
    <citation type="submission" date="2020-06" db="EMBL/GenBank/DDBJ databases">
        <authorList>
            <consortium name="Plant Systems Biology data submission"/>
        </authorList>
    </citation>
    <scope>NUCLEOTIDE SEQUENCE</scope>
    <source>
        <strain evidence="9">D6</strain>
    </source>
</reference>
<comment type="subcellular location">
    <subcellularLocation>
        <location evidence="1">Membrane</location>
        <topology evidence="1">Multi-pass membrane protein</topology>
    </subcellularLocation>
</comment>
<evidence type="ECO:0000313" key="10">
    <source>
        <dbReference type="Proteomes" id="UP001153069"/>
    </source>
</evidence>
<feature type="transmembrane region" description="Helical" evidence="8">
    <location>
        <begin position="80"/>
        <end position="100"/>
    </location>
</feature>
<dbReference type="GO" id="GO:0022857">
    <property type="term" value="F:transmembrane transporter activity"/>
    <property type="evidence" value="ECO:0007669"/>
    <property type="project" value="InterPro"/>
</dbReference>
<dbReference type="InterPro" id="IPR036259">
    <property type="entry name" value="MFS_trans_sf"/>
</dbReference>
<dbReference type="GO" id="GO:0016020">
    <property type="term" value="C:membrane"/>
    <property type="evidence" value="ECO:0007669"/>
    <property type="project" value="UniProtKB-SubCell"/>
</dbReference>
<evidence type="ECO:0000256" key="2">
    <source>
        <dbReference type="ARBA" id="ARBA00010992"/>
    </source>
</evidence>
<feature type="transmembrane region" description="Helical" evidence="8">
    <location>
        <begin position="106"/>
        <end position="130"/>
    </location>
</feature>
<dbReference type="Proteomes" id="UP001153069">
    <property type="component" value="Unassembled WGS sequence"/>
</dbReference>
<dbReference type="Gene3D" id="1.20.1250.20">
    <property type="entry name" value="MFS general substrate transporter like domains"/>
    <property type="match status" value="3"/>
</dbReference>
<name>A0A9N8HCF8_9STRA</name>
<keyword evidence="6 8" id="KW-0472">Membrane</keyword>
<dbReference type="PANTHER" id="PTHR48020:SF12">
    <property type="entry name" value="PROTON MYO-INOSITOL COTRANSPORTER"/>
    <property type="match status" value="1"/>
</dbReference>
<keyword evidence="10" id="KW-1185">Reference proteome</keyword>
<dbReference type="PROSITE" id="PS00217">
    <property type="entry name" value="SUGAR_TRANSPORT_2"/>
    <property type="match status" value="1"/>
</dbReference>
<dbReference type="InterPro" id="IPR005828">
    <property type="entry name" value="MFS_sugar_transport-like"/>
</dbReference>
<evidence type="ECO:0000256" key="4">
    <source>
        <dbReference type="ARBA" id="ARBA00022692"/>
    </source>
</evidence>
<keyword evidence="4 8" id="KW-0812">Transmembrane</keyword>
<sequence length="382" mass="40828">MLNESPTMESSDASSSSSSPGDEQVSITTATNKSTRSNLVLLVCVAAATAATLGYDVGIMAGAIQPLEDQFQLTGVQKEIAMGSLNFVAAFGAFLGGHVVDGGTYGVLLTGRIITGLGVGVAFVTAPCYITEVAPAESRGQLNTVFDISINGGILVGYIPGFLVQLVLPDNWRLMLACGAILPEMPDQFSLMTWETGSPRETQQILQGVQEELSREQQQQQEQPSNKSCWKLSHGQRYAIQLGFWQQLTGTEAVFTTARIILKVPVSKCWVGTFYVLVSIRNLSMSERAAGMTYCSASNRLTAGTVAMTAVTLSGILGDAGLFGLYARAGFLSLFFCAFVPEMAGLSLEELSAARGRNDDGATPVETREMETFRRFESGEMA</sequence>
<evidence type="ECO:0000256" key="7">
    <source>
        <dbReference type="SAM" id="MobiDB-lite"/>
    </source>
</evidence>
<dbReference type="AlphaFoldDB" id="A0A9N8HCF8"/>